<evidence type="ECO:0000313" key="2">
    <source>
        <dbReference type="EMBL" id="PON61352.1"/>
    </source>
</evidence>
<accession>A0A2P5CK00</accession>
<evidence type="ECO:0000256" key="1">
    <source>
        <dbReference type="SAM" id="Phobius"/>
    </source>
</evidence>
<dbReference type="Proteomes" id="UP000237105">
    <property type="component" value="Unassembled WGS sequence"/>
</dbReference>
<dbReference type="PANTHER" id="PTHR31170">
    <property type="entry name" value="BNAC04G53230D PROTEIN"/>
    <property type="match status" value="1"/>
</dbReference>
<dbReference type="AlphaFoldDB" id="A0A2P5CK00"/>
<dbReference type="STRING" id="3476.A0A2P5CK00"/>
<evidence type="ECO:0000313" key="3">
    <source>
        <dbReference type="Proteomes" id="UP000237105"/>
    </source>
</evidence>
<gene>
    <name evidence="2" type="ORF">PanWU01x14_147290</name>
</gene>
<organism evidence="2 3">
    <name type="scientific">Parasponia andersonii</name>
    <name type="common">Sponia andersonii</name>
    <dbReference type="NCBI Taxonomy" id="3476"/>
    <lineage>
        <taxon>Eukaryota</taxon>
        <taxon>Viridiplantae</taxon>
        <taxon>Streptophyta</taxon>
        <taxon>Embryophyta</taxon>
        <taxon>Tracheophyta</taxon>
        <taxon>Spermatophyta</taxon>
        <taxon>Magnoliopsida</taxon>
        <taxon>eudicotyledons</taxon>
        <taxon>Gunneridae</taxon>
        <taxon>Pentapetalae</taxon>
        <taxon>rosids</taxon>
        <taxon>fabids</taxon>
        <taxon>Rosales</taxon>
        <taxon>Cannabaceae</taxon>
        <taxon>Parasponia</taxon>
    </lineage>
</organism>
<keyword evidence="3" id="KW-1185">Reference proteome</keyword>
<keyword evidence="1" id="KW-1133">Transmembrane helix</keyword>
<dbReference type="PANTHER" id="PTHR31170:SF17">
    <property type="match status" value="1"/>
</dbReference>
<reference evidence="3" key="1">
    <citation type="submission" date="2016-06" db="EMBL/GenBank/DDBJ databases">
        <title>Parallel loss of symbiosis genes in relatives of nitrogen-fixing non-legume Parasponia.</title>
        <authorList>
            <person name="Van Velzen R."/>
            <person name="Holmer R."/>
            <person name="Bu F."/>
            <person name="Rutten L."/>
            <person name="Van Zeijl A."/>
            <person name="Liu W."/>
            <person name="Santuari L."/>
            <person name="Cao Q."/>
            <person name="Sharma T."/>
            <person name="Shen D."/>
            <person name="Roswanjaya Y."/>
            <person name="Wardhani T."/>
            <person name="Kalhor M.S."/>
            <person name="Jansen J."/>
            <person name="Van den Hoogen J."/>
            <person name="Gungor B."/>
            <person name="Hartog M."/>
            <person name="Hontelez J."/>
            <person name="Verver J."/>
            <person name="Yang W.-C."/>
            <person name="Schijlen E."/>
            <person name="Repin R."/>
            <person name="Schilthuizen M."/>
            <person name="Schranz E."/>
            <person name="Heidstra R."/>
            <person name="Miyata K."/>
            <person name="Fedorova E."/>
            <person name="Kohlen W."/>
            <person name="Bisseling T."/>
            <person name="Smit S."/>
            <person name="Geurts R."/>
        </authorList>
    </citation>
    <scope>NUCLEOTIDE SEQUENCE [LARGE SCALE GENOMIC DNA]</scope>
    <source>
        <strain evidence="3">cv. WU1-14</strain>
    </source>
</reference>
<keyword evidence="1" id="KW-0812">Transmembrane</keyword>
<dbReference type="Pfam" id="PF03140">
    <property type="entry name" value="DUF247"/>
    <property type="match status" value="2"/>
</dbReference>
<name>A0A2P5CK00_PARAD</name>
<sequence length="577" mass="66421">MNVEEDLIADDVEAMASNLEKKLSGKLVMPSHCSIFKIPTILARHTKNAYVPNAFSIGPFHHDDHHLKPTERIKQKYLLDLITRLSNPITPDPNLIRNFTGAISNVKKDAREYYAGPIDMEADKFVEMLVLDGCFLVELLPTSTMNVEEDLIADDVEAMASNLEKKLSGKLVMPSHCSIFKIPTILARHTKNAYVPNAFSIGPFHHDDHHLKPTERIKQKYLLDLITRLSNPITPDPNLIRNFTGAISNVQKDAREYYAGPIDMEADKFVEMLVLDGCFLVELFRKKAYENLRDNQNDPIFSMPCMLQFLYHDLILLENQIPWLVLDILFDMTETTSTNKKPLVQLAIEFFGNLFTPKPPTVQCIRSIISHQRKHILDLLRNSLVMNSSIKNQRSTNWQHMRSASNLRDSGITFKENKSSESILDINFVAKTGVMMIPPLLIQETTETVFRNLISLEQCCPNYEPIITCYAVLLDNLIDTNNDVQILDKSKVIINWLNNEDAAKFFNKLYIDTYVKESYYHQLTWEVNTYCKDRWPRYRRVLMRDYFKHPWALISVIAASVALILTFLQTLYAMKGK</sequence>
<proteinExistence type="predicted"/>
<dbReference type="EMBL" id="JXTB01000122">
    <property type="protein sequence ID" value="PON61352.1"/>
    <property type="molecule type" value="Genomic_DNA"/>
</dbReference>
<comment type="caution">
    <text evidence="2">The sequence shown here is derived from an EMBL/GenBank/DDBJ whole genome shotgun (WGS) entry which is preliminary data.</text>
</comment>
<protein>
    <submittedName>
        <fullName evidence="2">Uncharacterized protein</fullName>
    </submittedName>
</protein>
<feature type="transmembrane region" description="Helical" evidence="1">
    <location>
        <begin position="551"/>
        <end position="574"/>
    </location>
</feature>
<dbReference type="OrthoDB" id="591587at2759"/>
<keyword evidence="1" id="KW-0472">Membrane</keyword>
<dbReference type="InterPro" id="IPR004158">
    <property type="entry name" value="DUF247_pln"/>
</dbReference>